<evidence type="ECO:0000313" key="4">
    <source>
        <dbReference type="EMBL" id="OQR77794.1"/>
    </source>
</evidence>
<name>A0A1V9XWB1_9ACAR</name>
<dbReference type="GO" id="GO:0031012">
    <property type="term" value="C:extracellular matrix"/>
    <property type="evidence" value="ECO:0007669"/>
    <property type="project" value="TreeGrafter"/>
</dbReference>
<keyword evidence="5" id="KW-1185">Reference proteome</keyword>
<keyword evidence="2" id="KW-0325">Glycoprotein</keyword>
<dbReference type="PANTHER" id="PTHR11339:SF373">
    <property type="entry name" value="VWFD DOMAIN-CONTAINING PROTEIN"/>
    <property type="match status" value="1"/>
</dbReference>
<dbReference type="PANTHER" id="PTHR11339">
    <property type="entry name" value="EXTRACELLULAR MATRIX GLYCOPROTEIN RELATED"/>
    <property type="match status" value="1"/>
</dbReference>
<proteinExistence type="predicted"/>
<organism evidence="4 5">
    <name type="scientific">Tropilaelaps mercedesae</name>
    <dbReference type="NCBI Taxonomy" id="418985"/>
    <lineage>
        <taxon>Eukaryota</taxon>
        <taxon>Metazoa</taxon>
        <taxon>Ecdysozoa</taxon>
        <taxon>Arthropoda</taxon>
        <taxon>Chelicerata</taxon>
        <taxon>Arachnida</taxon>
        <taxon>Acari</taxon>
        <taxon>Parasitiformes</taxon>
        <taxon>Mesostigmata</taxon>
        <taxon>Gamasina</taxon>
        <taxon>Dermanyssoidea</taxon>
        <taxon>Laelapidae</taxon>
        <taxon>Tropilaelaps</taxon>
    </lineage>
</organism>
<feature type="domain" description="VWFD" evidence="3">
    <location>
        <begin position="101"/>
        <end position="188"/>
    </location>
</feature>
<dbReference type="InParanoid" id="A0A1V9XWB1"/>
<dbReference type="InterPro" id="IPR001846">
    <property type="entry name" value="VWF_type-D"/>
</dbReference>
<feature type="non-terminal residue" evidence="4">
    <location>
        <position position="188"/>
    </location>
</feature>
<evidence type="ECO:0000313" key="5">
    <source>
        <dbReference type="Proteomes" id="UP000192247"/>
    </source>
</evidence>
<gene>
    <name evidence="4" type="ORF">BIW11_06836</name>
</gene>
<dbReference type="InterPro" id="IPR050780">
    <property type="entry name" value="Mucin_vWF_Thrombospondin_sf"/>
</dbReference>
<sequence length="188" mass="21274">TVHLCATEQSALGSNVLRSTKRTLEIRVVHAAEVPHPKKNILCNSVRTMEDFTWTVTRGRQVAVESVAVKKERPGAPRKNVHHLHNAPLDIGLCWLTLSDGVCAVFGDPHYRTFDGVMYSFQGQCRYTLVTDDCPRQDETSEGVRGQRERTSSISGRSTFSVQVFNDPRRTNHYSWTRGLLIRVDNHK</sequence>
<dbReference type="EMBL" id="MNPL01003057">
    <property type="protein sequence ID" value="OQR77794.1"/>
    <property type="molecule type" value="Genomic_DNA"/>
</dbReference>
<protein>
    <submittedName>
        <fullName evidence="4">BMP-binding endothelial regulator protein-like</fullName>
    </submittedName>
</protein>
<evidence type="ECO:0000259" key="3">
    <source>
        <dbReference type="PROSITE" id="PS51233"/>
    </source>
</evidence>
<dbReference type="AlphaFoldDB" id="A0A1V9XWB1"/>
<accession>A0A1V9XWB1</accession>
<dbReference type="STRING" id="418985.A0A1V9XWB1"/>
<keyword evidence="1" id="KW-1015">Disulfide bond</keyword>
<evidence type="ECO:0000256" key="2">
    <source>
        <dbReference type="ARBA" id="ARBA00023180"/>
    </source>
</evidence>
<dbReference type="Pfam" id="PF00094">
    <property type="entry name" value="VWD"/>
    <property type="match status" value="1"/>
</dbReference>
<dbReference type="Proteomes" id="UP000192247">
    <property type="component" value="Unassembled WGS sequence"/>
</dbReference>
<comment type="caution">
    <text evidence="4">The sequence shown here is derived from an EMBL/GenBank/DDBJ whole genome shotgun (WGS) entry which is preliminary data.</text>
</comment>
<feature type="non-terminal residue" evidence="4">
    <location>
        <position position="1"/>
    </location>
</feature>
<reference evidence="4 5" key="1">
    <citation type="journal article" date="2017" name="Gigascience">
        <title>Draft genome of the honey bee ectoparasitic mite, Tropilaelaps mercedesae, is shaped by the parasitic life history.</title>
        <authorList>
            <person name="Dong X."/>
            <person name="Armstrong S.D."/>
            <person name="Xia D."/>
            <person name="Makepeace B.L."/>
            <person name="Darby A.C."/>
            <person name="Kadowaki T."/>
        </authorList>
    </citation>
    <scope>NUCLEOTIDE SEQUENCE [LARGE SCALE GENOMIC DNA]</scope>
    <source>
        <strain evidence="4">Wuxi-XJTLU</strain>
    </source>
</reference>
<evidence type="ECO:0000256" key="1">
    <source>
        <dbReference type="ARBA" id="ARBA00023157"/>
    </source>
</evidence>
<dbReference type="PROSITE" id="PS51233">
    <property type="entry name" value="VWFD"/>
    <property type="match status" value="1"/>
</dbReference>
<dbReference type="GO" id="GO:0005615">
    <property type="term" value="C:extracellular space"/>
    <property type="evidence" value="ECO:0007669"/>
    <property type="project" value="TreeGrafter"/>
</dbReference>
<dbReference type="OrthoDB" id="6019304at2759"/>